<evidence type="ECO:0000313" key="2">
    <source>
        <dbReference type="EMBL" id="WOO83602.1"/>
    </source>
</evidence>
<evidence type="ECO:0000256" key="1">
    <source>
        <dbReference type="SAM" id="MobiDB-lite"/>
    </source>
</evidence>
<name>A0AAF0YBU8_9TREE</name>
<dbReference type="AlphaFoldDB" id="A0AAF0YBU8"/>
<dbReference type="GeneID" id="87810296"/>
<dbReference type="EMBL" id="CP086718">
    <property type="protein sequence ID" value="WOO83602.1"/>
    <property type="molecule type" value="Genomic_DNA"/>
</dbReference>
<dbReference type="RefSeq" id="XP_062629628.1">
    <property type="nucleotide sequence ID" value="XM_062773644.1"/>
</dbReference>
<evidence type="ECO:0000313" key="3">
    <source>
        <dbReference type="Proteomes" id="UP000827549"/>
    </source>
</evidence>
<feature type="region of interest" description="Disordered" evidence="1">
    <location>
        <begin position="92"/>
        <end position="136"/>
    </location>
</feature>
<reference evidence="2" key="1">
    <citation type="submission" date="2023-10" db="EMBL/GenBank/DDBJ databases">
        <authorList>
            <person name="Noh H."/>
        </authorList>
    </citation>
    <scope>NUCLEOTIDE SEQUENCE</scope>
    <source>
        <strain evidence="2">DUCC4014</strain>
    </source>
</reference>
<feature type="region of interest" description="Disordered" evidence="1">
    <location>
        <begin position="27"/>
        <end position="46"/>
    </location>
</feature>
<sequence>MYLWKKGSPARRPSKPDAGAALLMARAGRKTPSSARTAAARPESWSSLTPYGFVKREVPVAGVGAAIGASILAAGQIEAPGGLLRWEHARTGHPASTATSSSSAQPTVRSSPSGSTTASKTIDAVDGASSPLPPQQVPVTVAGKLISAPRPLVPQASRTVWVLPPGCLPDSREFPDVAGMPSLPLFAGVGTSQQLPVGNLATPATAANIGGGATSAPANSAPSSAATPIVQPVAAHGNVVSTPPSAPSTTPPQAQPATAQGNEVGTPSTPNSATPPIAEAPAAQGSTSGTSSRGQRSAPTPTTGSSANGGWGGWQNLAPPPSLAKLVDKPGRGRKPRTTRPGPSPLSSSFVAEPEFPELGLADAPSVSSSKVVALWSPPPTPPAKGTDSTGPSRRAIGPTRPPSVVLASGRSISRPIPRPGTVFEAGSGVSPMRLAPRPPTATTPSGRRELILPAGLSPQGRAAPPAPTPTPGQGVVAKVTAVWRGFFPSRDRGDDSK</sequence>
<proteinExistence type="predicted"/>
<keyword evidence="3" id="KW-1185">Reference proteome</keyword>
<feature type="compositionally biased region" description="Polar residues" evidence="1">
    <location>
        <begin position="105"/>
        <end position="120"/>
    </location>
</feature>
<organism evidence="2 3">
    <name type="scientific">Vanrija pseudolonga</name>
    <dbReference type="NCBI Taxonomy" id="143232"/>
    <lineage>
        <taxon>Eukaryota</taxon>
        <taxon>Fungi</taxon>
        <taxon>Dikarya</taxon>
        <taxon>Basidiomycota</taxon>
        <taxon>Agaricomycotina</taxon>
        <taxon>Tremellomycetes</taxon>
        <taxon>Trichosporonales</taxon>
        <taxon>Trichosporonaceae</taxon>
        <taxon>Vanrija</taxon>
    </lineage>
</organism>
<protein>
    <submittedName>
        <fullName evidence="2">Uncharacterized protein</fullName>
    </submittedName>
</protein>
<feature type="compositionally biased region" description="Low complexity" evidence="1">
    <location>
        <begin position="95"/>
        <end position="104"/>
    </location>
</feature>
<gene>
    <name evidence="2" type="ORF">LOC62_05G007122</name>
</gene>
<feature type="compositionally biased region" description="Pro residues" evidence="1">
    <location>
        <begin position="244"/>
        <end position="254"/>
    </location>
</feature>
<feature type="compositionally biased region" description="Low complexity" evidence="1">
    <location>
        <begin position="282"/>
        <end position="298"/>
    </location>
</feature>
<accession>A0AAF0YBU8</accession>
<feature type="region of interest" description="Disordered" evidence="1">
    <location>
        <begin position="237"/>
        <end position="475"/>
    </location>
</feature>
<feature type="compositionally biased region" description="Polar residues" evidence="1">
    <location>
        <begin position="261"/>
        <end position="274"/>
    </location>
</feature>
<dbReference type="Proteomes" id="UP000827549">
    <property type="component" value="Chromosome 5"/>
</dbReference>